<reference evidence="1 2" key="1">
    <citation type="journal article" date="2018" name="FEMS Microbiol. Ecol.">
        <title>Co-invading symbiotic mutualists of Medicago polymorpha retain high ancestral diversity and contain diverse accessory genomes.</title>
        <authorList>
            <person name="Porter S.S."/>
            <person name="Faber-Hammond J.J."/>
            <person name="Friesen M.L."/>
        </authorList>
    </citation>
    <scope>NUCLEOTIDE SEQUENCE [LARGE SCALE GENOMIC DNA]</scope>
    <source>
        <strain evidence="1 2">Str16</strain>
    </source>
</reference>
<name>A0ABX4TQ46_9HYPH</name>
<accession>A0ABX4TQ46</accession>
<comment type="caution">
    <text evidence="1">The sequence shown here is derived from an EMBL/GenBank/DDBJ whole genome shotgun (WGS) entry which is preliminary data.</text>
</comment>
<evidence type="ECO:0000313" key="1">
    <source>
        <dbReference type="EMBL" id="PLU06071.1"/>
    </source>
</evidence>
<keyword evidence="2" id="KW-1185">Reference proteome</keyword>
<dbReference type="Proteomes" id="UP001190825">
    <property type="component" value="Unassembled WGS sequence"/>
</dbReference>
<sequence>MSTLTLAIDNGTPGTGWTSSSAAAGKAPWILNSSLDSTMERFIDEGDIVLTLLWHARSFIERIAERRRVGNLVRNRVETRRQLARLPSRVRNDLLPVEHQPVTAFDRPAVAGGIDHYV</sequence>
<proteinExistence type="predicted"/>
<gene>
    <name evidence="1" type="ORF">BMJ33_07405</name>
</gene>
<organism evidence="1 2">
    <name type="scientific">Sinorhizobium medicae</name>
    <dbReference type="NCBI Taxonomy" id="110321"/>
    <lineage>
        <taxon>Bacteria</taxon>
        <taxon>Pseudomonadati</taxon>
        <taxon>Pseudomonadota</taxon>
        <taxon>Alphaproteobacteria</taxon>
        <taxon>Hyphomicrobiales</taxon>
        <taxon>Rhizobiaceae</taxon>
        <taxon>Sinorhizobium/Ensifer group</taxon>
        <taxon>Sinorhizobium</taxon>
    </lineage>
</organism>
<dbReference type="EMBL" id="NBUC01000055">
    <property type="protein sequence ID" value="PLU06071.1"/>
    <property type="molecule type" value="Genomic_DNA"/>
</dbReference>
<evidence type="ECO:0000313" key="2">
    <source>
        <dbReference type="Proteomes" id="UP001190825"/>
    </source>
</evidence>
<protein>
    <submittedName>
        <fullName evidence="1">Uncharacterized protein</fullName>
    </submittedName>
</protein>